<organism evidence="4 5">
    <name type="scientific">Psilopogon haemacephalus</name>
    <name type="common">coppersmith barbet</name>
    <dbReference type="NCBI Taxonomy" id="2585815"/>
    <lineage>
        <taxon>Eukaryota</taxon>
        <taxon>Metazoa</taxon>
        <taxon>Chordata</taxon>
        <taxon>Craniata</taxon>
        <taxon>Vertebrata</taxon>
        <taxon>Euteleostomi</taxon>
        <taxon>Archelosauria</taxon>
        <taxon>Archosauria</taxon>
        <taxon>Dinosauria</taxon>
        <taxon>Saurischia</taxon>
        <taxon>Theropoda</taxon>
        <taxon>Coelurosauria</taxon>
        <taxon>Aves</taxon>
        <taxon>Neognathae</taxon>
        <taxon>Neoaves</taxon>
        <taxon>Telluraves</taxon>
        <taxon>Coraciimorphae</taxon>
        <taxon>Piciformes</taxon>
        <taxon>Megalaimidae</taxon>
        <taxon>Psilopogon</taxon>
    </lineage>
</organism>
<feature type="non-terminal residue" evidence="4">
    <location>
        <position position="1"/>
    </location>
</feature>
<evidence type="ECO:0000313" key="5">
    <source>
        <dbReference type="Proteomes" id="UP000574528"/>
    </source>
</evidence>
<dbReference type="InterPro" id="IPR038459">
    <property type="entry name" value="MT_TRM10-typ_sf"/>
</dbReference>
<dbReference type="EMBL" id="VWZI01015252">
    <property type="protein sequence ID" value="NXG49024.1"/>
    <property type="molecule type" value="Genomic_DNA"/>
</dbReference>
<comment type="caution">
    <text evidence="4">The sequence shown here is derived from an EMBL/GenBank/DDBJ whole genome shotgun (WGS) entry which is preliminary data.</text>
</comment>
<dbReference type="PANTHER" id="PTHR13563:SF19">
    <property type="entry name" value="TRNA METHYLTRANSFERASE 10 HOMOLOG B"/>
    <property type="match status" value="1"/>
</dbReference>
<gene>
    <name evidence="4" type="primary">Trmt10b_1</name>
    <name evidence="4" type="ORF">PSIHAE_R15534</name>
</gene>
<dbReference type="GO" id="GO:0005654">
    <property type="term" value="C:nucleoplasm"/>
    <property type="evidence" value="ECO:0007669"/>
    <property type="project" value="TreeGrafter"/>
</dbReference>
<dbReference type="Gene3D" id="3.40.1280.30">
    <property type="match status" value="1"/>
</dbReference>
<comment type="catalytic activity">
    <reaction evidence="2">
        <text>guanosine(9) in tRNA + S-adenosyl-L-methionine = N(1)-methylguanosine(9) in tRNA + S-adenosyl-L-homocysteine + H(+)</text>
        <dbReference type="Rhea" id="RHEA:43156"/>
        <dbReference type="Rhea" id="RHEA-COMP:10367"/>
        <dbReference type="Rhea" id="RHEA-COMP:10368"/>
        <dbReference type="ChEBI" id="CHEBI:15378"/>
        <dbReference type="ChEBI" id="CHEBI:57856"/>
        <dbReference type="ChEBI" id="CHEBI:59789"/>
        <dbReference type="ChEBI" id="CHEBI:73542"/>
        <dbReference type="ChEBI" id="CHEBI:74269"/>
        <dbReference type="EC" id="2.1.1.221"/>
    </reaction>
</comment>
<evidence type="ECO:0000256" key="1">
    <source>
        <dbReference type="ARBA" id="ARBA00012797"/>
    </source>
</evidence>
<evidence type="ECO:0000313" key="4">
    <source>
        <dbReference type="EMBL" id="NXG49024.1"/>
    </source>
</evidence>
<dbReference type="GO" id="GO:0008168">
    <property type="term" value="F:methyltransferase activity"/>
    <property type="evidence" value="ECO:0007669"/>
    <property type="project" value="UniProtKB-KW"/>
</dbReference>
<dbReference type="InterPro" id="IPR007356">
    <property type="entry name" value="tRNA_m1G_MeTrfase_euk"/>
</dbReference>
<feature type="region of interest" description="Disordered" evidence="3">
    <location>
        <begin position="1"/>
        <end position="40"/>
    </location>
</feature>
<dbReference type="GO" id="GO:0000049">
    <property type="term" value="F:tRNA binding"/>
    <property type="evidence" value="ECO:0007669"/>
    <property type="project" value="TreeGrafter"/>
</dbReference>
<feature type="region of interest" description="Disordered" evidence="3">
    <location>
        <begin position="97"/>
        <end position="129"/>
    </location>
</feature>
<dbReference type="EC" id="2.1.1.221" evidence="1"/>
<protein>
    <recommendedName>
        <fullName evidence="1">tRNA (guanine(9)-N(1))-methyltransferase</fullName>
        <ecNumber evidence="1">2.1.1.221</ecNumber>
    </recommendedName>
</protein>
<dbReference type="GO" id="GO:0002939">
    <property type="term" value="P:tRNA N1-guanine methylation"/>
    <property type="evidence" value="ECO:0007669"/>
    <property type="project" value="TreeGrafter"/>
</dbReference>
<dbReference type="AlphaFoldDB" id="A0A7K9C8Q6"/>
<dbReference type="Proteomes" id="UP000574528">
    <property type="component" value="Unassembled WGS sequence"/>
</dbReference>
<feature type="non-terminal residue" evidence="4">
    <location>
        <position position="226"/>
    </location>
</feature>
<keyword evidence="4" id="KW-0489">Methyltransferase</keyword>
<accession>A0A7K9C8Q6</accession>
<feature type="compositionally biased region" description="Basic and acidic residues" evidence="3">
    <location>
        <begin position="101"/>
        <end position="114"/>
    </location>
</feature>
<sequence>GSARPDRPAQGLPPPRPSGCSSAPEREAAAMAGGSGAGGGLAVELEGEVAVSCEALRLLRIEPSAASPGAGQERGAEPCSRNVLRKRRRWERVLAARRRKRTEERERNRARRAENPGMGRRGTASPTDTWLGVGEAPLGLGCPQLALSGAVLPWVCVSLLCCLLKETSRLASQIRRLYGANRRAEKPFWLYLTEFAEGSLIYRECLRMNDGFSNYLVRLSDHNPLK</sequence>
<evidence type="ECO:0000256" key="2">
    <source>
        <dbReference type="ARBA" id="ARBA00048434"/>
    </source>
</evidence>
<keyword evidence="5" id="KW-1185">Reference proteome</keyword>
<keyword evidence="4" id="KW-0808">Transferase</keyword>
<proteinExistence type="predicted"/>
<dbReference type="PANTHER" id="PTHR13563">
    <property type="entry name" value="TRNA (GUANINE-9-) METHYLTRANSFERASE"/>
    <property type="match status" value="1"/>
</dbReference>
<dbReference type="OrthoDB" id="278300at2759"/>
<name>A0A7K9C8Q6_9PICI</name>
<reference evidence="4 5" key="1">
    <citation type="submission" date="2019-09" db="EMBL/GenBank/DDBJ databases">
        <title>Bird 10,000 Genomes (B10K) Project - Family phase.</title>
        <authorList>
            <person name="Zhang G."/>
        </authorList>
    </citation>
    <scope>NUCLEOTIDE SEQUENCE [LARGE SCALE GENOMIC DNA]</scope>
    <source>
        <strain evidence="4">B10K-DU-001-24</strain>
        <tissue evidence="4">Muscle</tissue>
    </source>
</reference>
<evidence type="ECO:0000256" key="3">
    <source>
        <dbReference type="SAM" id="MobiDB-lite"/>
    </source>
</evidence>